<dbReference type="InterPro" id="IPR003105">
    <property type="entry name" value="SRA_YDG"/>
</dbReference>
<organism evidence="6 7">
    <name type="scientific">Saguinus oedipus</name>
    <name type="common">Cotton-top tamarin</name>
    <name type="synonym">Oedipomidas oedipus</name>
    <dbReference type="NCBI Taxonomy" id="9490"/>
    <lineage>
        <taxon>Eukaryota</taxon>
        <taxon>Metazoa</taxon>
        <taxon>Chordata</taxon>
        <taxon>Craniata</taxon>
        <taxon>Vertebrata</taxon>
        <taxon>Euteleostomi</taxon>
        <taxon>Mammalia</taxon>
        <taxon>Eutheria</taxon>
        <taxon>Euarchontoglires</taxon>
        <taxon>Primates</taxon>
        <taxon>Haplorrhini</taxon>
        <taxon>Platyrrhini</taxon>
        <taxon>Cebidae</taxon>
        <taxon>Callitrichinae</taxon>
        <taxon>Saguinus</taxon>
    </lineage>
</organism>
<feature type="non-terminal residue" evidence="6">
    <location>
        <position position="1"/>
    </location>
</feature>
<feature type="region of interest" description="Disordered" evidence="4">
    <location>
        <begin position="1"/>
        <end position="24"/>
    </location>
</feature>
<keyword evidence="1 2" id="KW-0539">Nucleus</keyword>
<comment type="catalytic activity">
    <reaction evidence="3">
        <text>S-ubiquitinyl-[E2 ubiquitin-conjugating enzyme]-L-cysteine + [acceptor protein]-L-lysine = [E2 ubiquitin-conjugating enzyme]-L-cysteine + N(6)-ubiquitinyl-[acceptor protein]-L-lysine.</text>
        <dbReference type="EC" id="2.3.2.27"/>
    </reaction>
</comment>
<comment type="function">
    <text evidence="3">Multi domain E3 ubiquitin ligase that also plays a role in DNA methylation and histone modifications.</text>
</comment>
<comment type="pathway">
    <text evidence="3">Protein modification; protein ubiquitination.</text>
</comment>
<evidence type="ECO:0000256" key="2">
    <source>
        <dbReference type="PROSITE-ProRule" id="PRU00358"/>
    </source>
</evidence>
<name>A0ABQ9VG63_SAGOE</name>
<comment type="domain">
    <text evidence="3">The YDG domain mediates the interaction with histone H3.</text>
</comment>
<keyword evidence="7" id="KW-1185">Reference proteome</keyword>
<dbReference type="PANTHER" id="PTHR14140">
    <property type="entry name" value="E3 UBIQUITIN-PROTEIN LIGASE UHRF-RELATED"/>
    <property type="match status" value="1"/>
</dbReference>
<gene>
    <name evidence="6" type="primary">UHRF1_1</name>
    <name evidence="6" type="ORF">P7K49_013514</name>
</gene>
<evidence type="ECO:0000313" key="6">
    <source>
        <dbReference type="EMBL" id="KAK2108349.1"/>
    </source>
</evidence>
<evidence type="ECO:0000313" key="7">
    <source>
        <dbReference type="Proteomes" id="UP001266305"/>
    </source>
</evidence>
<keyword evidence="3" id="KW-0862">Zinc</keyword>
<keyword evidence="3" id="KW-0863">Zinc-finger</keyword>
<feature type="compositionally biased region" description="Polar residues" evidence="4">
    <location>
        <begin position="9"/>
        <end position="24"/>
    </location>
</feature>
<comment type="caution">
    <text evidence="6">The sequence shown here is derived from an EMBL/GenBank/DDBJ whole genome shotgun (WGS) entry which is preliminary data.</text>
</comment>
<feature type="domain" description="YDG" evidence="5">
    <location>
        <begin position="1"/>
        <end position="74"/>
    </location>
</feature>
<dbReference type="Proteomes" id="UP001266305">
    <property type="component" value="Unassembled WGS sequence"/>
</dbReference>
<dbReference type="SUPFAM" id="SSF88697">
    <property type="entry name" value="PUA domain-like"/>
    <property type="match status" value="1"/>
</dbReference>
<comment type="subcellular location">
    <subcellularLocation>
        <location evidence="2 3">Nucleus</location>
    </subcellularLocation>
</comment>
<evidence type="ECO:0000259" key="5">
    <source>
        <dbReference type="PROSITE" id="PS51015"/>
    </source>
</evidence>
<dbReference type="PROSITE" id="PS51015">
    <property type="entry name" value="YDG"/>
    <property type="match status" value="1"/>
</dbReference>
<protein>
    <recommendedName>
        <fullName evidence="3">RING-type E3 ubiquitin transferase</fullName>
        <ecNumber evidence="3">2.3.2.27</ecNumber>
    </recommendedName>
</protein>
<reference evidence="6 7" key="1">
    <citation type="submission" date="2023-05" db="EMBL/GenBank/DDBJ databases">
        <title>B98-5 Cell Line De Novo Hybrid Assembly: An Optical Mapping Approach.</title>
        <authorList>
            <person name="Kananen K."/>
            <person name="Auerbach J.A."/>
            <person name="Kautto E."/>
            <person name="Blachly J.S."/>
        </authorList>
    </citation>
    <scope>NUCLEOTIDE SEQUENCE [LARGE SCALE GENOMIC DNA]</scope>
    <source>
        <strain evidence="6">B95-8</strain>
        <tissue evidence="6">Cell line</tissue>
    </source>
</reference>
<keyword evidence="3" id="KW-0479">Metal-binding</keyword>
<accession>A0ABQ9VG63</accession>
<dbReference type="EMBL" id="JASSZA010000006">
    <property type="protein sequence ID" value="KAK2108349.1"/>
    <property type="molecule type" value="Genomic_DNA"/>
</dbReference>
<dbReference type="InterPro" id="IPR045134">
    <property type="entry name" value="UHRF1/2-like"/>
</dbReference>
<keyword evidence="3" id="KW-0808">Transferase</keyword>
<evidence type="ECO:0000256" key="1">
    <source>
        <dbReference type="ARBA" id="ARBA00023242"/>
    </source>
</evidence>
<dbReference type="EC" id="2.3.2.27" evidence="3"/>
<dbReference type="PANTHER" id="PTHR14140:SF2">
    <property type="entry name" value="E3 UBIQUITIN-PROTEIN LIGASE UHRF1"/>
    <property type="match status" value="1"/>
</dbReference>
<dbReference type="InterPro" id="IPR015947">
    <property type="entry name" value="PUA-like_sf"/>
</dbReference>
<dbReference type="Gene3D" id="2.30.280.10">
    <property type="entry name" value="SRA-YDG"/>
    <property type="match status" value="1"/>
</dbReference>
<evidence type="ECO:0000256" key="4">
    <source>
        <dbReference type="SAM" id="MobiDB-lite"/>
    </source>
</evidence>
<sequence>SGGRDLSGNKGTTGQSCDQKLTNTNRELPLNCFAPIGDQEGAKAKGWWSRKPVRVVRSVKGGKNSRDTQPRELL</sequence>
<proteinExistence type="predicted"/>
<keyword evidence="3" id="KW-0833">Ubl conjugation pathway</keyword>
<evidence type="ECO:0000256" key="3">
    <source>
        <dbReference type="RuleBase" id="RU369101"/>
    </source>
</evidence>
<dbReference type="InterPro" id="IPR036987">
    <property type="entry name" value="SRA-YDG_sf"/>
</dbReference>
<keyword evidence="3" id="KW-0238">DNA-binding</keyword>